<dbReference type="Proteomes" id="UP000076798">
    <property type="component" value="Unassembled WGS sequence"/>
</dbReference>
<protein>
    <recommendedName>
        <fullName evidence="3">MYND-type domain-containing protein</fullName>
    </recommendedName>
</protein>
<evidence type="ECO:0000313" key="1">
    <source>
        <dbReference type="EMBL" id="KZT34738.1"/>
    </source>
</evidence>
<dbReference type="STRING" id="1314776.A0A165ZXH3"/>
<name>A0A165ZXH3_9AGAM</name>
<dbReference type="InterPro" id="IPR050869">
    <property type="entry name" value="H3K4_H4K5_MeTrfase"/>
</dbReference>
<sequence>MQLPSPLEVLETQNRGRIVVSTRELHSGDPILTTYPYAVGVLDSHRKRLCSSLPCSLYARKGYFSIHCVRCDQSFYCSQACMWRDAGKHELVCETLKRLRSFSAKERDRASLVRLALMVLLEYRWESMGHRKSRREFPSKHGTIPQNNQVERAGFNDGSSTCTSEPASDEDVEGLFTPWSNVMVNSSGFSTFGDVMDLQSHTESWTSEQWKDWEKHESFLVSLFRSV</sequence>
<dbReference type="GO" id="GO:0005634">
    <property type="term" value="C:nucleus"/>
    <property type="evidence" value="ECO:0007669"/>
    <property type="project" value="TreeGrafter"/>
</dbReference>
<dbReference type="Gene3D" id="6.10.140.2220">
    <property type="match status" value="1"/>
</dbReference>
<organism evidence="1 2">
    <name type="scientific">Sistotremastrum suecicum HHB10207 ss-3</name>
    <dbReference type="NCBI Taxonomy" id="1314776"/>
    <lineage>
        <taxon>Eukaryota</taxon>
        <taxon>Fungi</taxon>
        <taxon>Dikarya</taxon>
        <taxon>Basidiomycota</taxon>
        <taxon>Agaricomycotina</taxon>
        <taxon>Agaricomycetes</taxon>
        <taxon>Sistotremastrales</taxon>
        <taxon>Sistotremastraceae</taxon>
        <taxon>Sistotremastrum</taxon>
    </lineage>
</organism>
<dbReference type="InterPro" id="IPR046341">
    <property type="entry name" value="SET_dom_sf"/>
</dbReference>
<gene>
    <name evidence="1" type="ORF">SISSUDRAFT_248894</name>
</gene>
<keyword evidence="2" id="KW-1185">Reference proteome</keyword>
<proteinExistence type="predicted"/>
<evidence type="ECO:0000313" key="2">
    <source>
        <dbReference type="Proteomes" id="UP000076798"/>
    </source>
</evidence>
<accession>A0A165ZXH3</accession>
<dbReference type="PANTHER" id="PTHR12197">
    <property type="entry name" value="HISTONE-LYSINE N-METHYLTRANSFERASE SMYD"/>
    <property type="match status" value="1"/>
</dbReference>
<dbReference type="AlphaFoldDB" id="A0A165ZXH3"/>
<evidence type="ECO:0008006" key="3">
    <source>
        <dbReference type="Google" id="ProtNLM"/>
    </source>
</evidence>
<dbReference type="SUPFAM" id="SSF144232">
    <property type="entry name" value="HIT/MYND zinc finger-like"/>
    <property type="match status" value="1"/>
</dbReference>
<dbReference type="PANTHER" id="PTHR12197:SF251">
    <property type="entry name" value="EG:BACR7C10.4 PROTEIN"/>
    <property type="match status" value="1"/>
</dbReference>
<dbReference type="EMBL" id="KV428167">
    <property type="protein sequence ID" value="KZT34738.1"/>
    <property type="molecule type" value="Genomic_DNA"/>
</dbReference>
<dbReference type="OrthoDB" id="5945798at2759"/>
<dbReference type="Gene3D" id="2.170.270.10">
    <property type="entry name" value="SET domain"/>
    <property type="match status" value="1"/>
</dbReference>
<dbReference type="Gene3D" id="1.10.220.160">
    <property type="match status" value="1"/>
</dbReference>
<reference evidence="1 2" key="1">
    <citation type="journal article" date="2016" name="Mol. Biol. Evol.">
        <title>Comparative Genomics of Early-Diverging Mushroom-Forming Fungi Provides Insights into the Origins of Lignocellulose Decay Capabilities.</title>
        <authorList>
            <person name="Nagy L.G."/>
            <person name="Riley R."/>
            <person name="Tritt A."/>
            <person name="Adam C."/>
            <person name="Daum C."/>
            <person name="Floudas D."/>
            <person name="Sun H."/>
            <person name="Yadav J.S."/>
            <person name="Pangilinan J."/>
            <person name="Larsson K.H."/>
            <person name="Matsuura K."/>
            <person name="Barry K."/>
            <person name="Labutti K."/>
            <person name="Kuo R."/>
            <person name="Ohm R.A."/>
            <person name="Bhattacharya S.S."/>
            <person name="Shirouzu T."/>
            <person name="Yoshinaga Y."/>
            <person name="Martin F.M."/>
            <person name="Grigoriev I.V."/>
            <person name="Hibbett D.S."/>
        </authorList>
    </citation>
    <scope>NUCLEOTIDE SEQUENCE [LARGE SCALE GENOMIC DNA]</scope>
    <source>
        <strain evidence="1 2">HHB10207 ss-3</strain>
    </source>
</reference>